<dbReference type="Pfam" id="PF00135">
    <property type="entry name" value="COesterase"/>
    <property type="match status" value="1"/>
</dbReference>
<feature type="domain" description="Carboxylesterase type B" evidence="6">
    <location>
        <begin position="43"/>
        <end position="561"/>
    </location>
</feature>
<evidence type="ECO:0000313" key="8">
    <source>
        <dbReference type="Proteomes" id="UP001497623"/>
    </source>
</evidence>
<dbReference type="InterPro" id="IPR019819">
    <property type="entry name" value="Carboxylesterase_B_CS"/>
</dbReference>
<dbReference type="PANTHER" id="PTHR11559">
    <property type="entry name" value="CARBOXYLESTERASE"/>
    <property type="match status" value="1"/>
</dbReference>
<dbReference type="SUPFAM" id="SSF53474">
    <property type="entry name" value="alpha/beta-Hydrolases"/>
    <property type="match status" value="1"/>
</dbReference>
<dbReference type="Proteomes" id="UP001497623">
    <property type="component" value="Unassembled WGS sequence"/>
</dbReference>
<evidence type="ECO:0000256" key="1">
    <source>
        <dbReference type="ARBA" id="ARBA00005964"/>
    </source>
</evidence>
<proteinExistence type="inferred from homology"/>
<comment type="caution">
    <text evidence="7">The sequence shown here is derived from an EMBL/GenBank/DDBJ whole genome shotgun (WGS) entry which is preliminary data.</text>
</comment>
<evidence type="ECO:0000256" key="4">
    <source>
        <dbReference type="ARBA" id="ARBA00023180"/>
    </source>
</evidence>
<dbReference type="InterPro" id="IPR050309">
    <property type="entry name" value="Type-B_Carboxylest/Lipase"/>
</dbReference>
<accession>A0AAV2PNA0</accession>
<dbReference type="AlphaFoldDB" id="A0AAV2PNA0"/>
<name>A0AAV2PNA0_MEGNR</name>
<feature type="signal peptide" evidence="5">
    <location>
        <begin position="1"/>
        <end position="32"/>
    </location>
</feature>
<evidence type="ECO:0000256" key="2">
    <source>
        <dbReference type="ARBA" id="ARBA00022487"/>
    </source>
</evidence>
<keyword evidence="4" id="KW-0325">Glycoprotein</keyword>
<dbReference type="Gene3D" id="3.40.50.1820">
    <property type="entry name" value="alpha/beta hydrolase"/>
    <property type="match status" value="1"/>
</dbReference>
<dbReference type="InterPro" id="IPR029058">
    <property type="entry name" value="AB_hydrolase_fold"/>
</dbReference>
<comment type="similarity">
    <text evidence="1 5">Belongs to the type-B carboxylesterase/lipase family.</text>
</comment>
<keyword evidence="5" id="KW-0732">Signal</keyword>
<dbReference type="EMBL" id="CAXKWB010000829">
    <property type="protein sequence ID" value="CAL4062346.1"/>
    <property type="molecule type" value="Genomic_DNA"/>
</dbReference>
<organism evidence="7 8">
    <name type="scientific">Meganyctiphanes norvegica</name>
    <name type="common">Northern krill</name>
    <name type="synonym">Thysanopoda norvegica</name>
    <dbReference type="NCBI Taxonomy" id="48144"/>
    <lineage>
        <taxon>Eukaryota</taxon>
        <taxon>Metazoa</taxon>
        <taxon>Ecdysozoa</taxon>
        <taxon>Arthropoda</taxon>
        <taxon>Crustacea</taxon>
        <taxon>Multicrustacea</taxon>
        <taxon>Malacostraca</taxon>
        <taxon>Eumalacostraca</taxon>
        <taxon>Eucarida</taxon>
        <taxon>Euphausiacea</taxon>
        <taxon>Euphausiidae</taxon>
        <taxon>Meganyctiphanes</taxon>
    </lineage>
</organism>
<feature type="non-terminal residue" evidence="7">
    <location>
        <position position="1"/>
    </location>
</feature>
<dbReference type="PROSITE" id="PS00122">
    <property type="entry name" value="CARBOXYLESTERASE_B_1"/>
    <property type="match status" value="1"/>
</dbReference>
<evidence type="ECO:0000256" key="3">
    <source>
        <dbReference type="ARBA" id="ARBA00022801"/>
    </source>
</evidence>
<dbReference type="InterPro" id="IPR019826">
    <property type="entry name" value="Carboxylesterase_B_AS"/>
</dbReference>
<protein>
    <recommendedName>
        <fullName evidence="5">Carboxylic ester hydrolase</fullName>
        <ecNumber evidence="5">3.1.1.-</ecNumber>
    </recommendedName>
</protein>
<evidence type="ECO:0000259" key="6">
    <source>
        <dbReference type="Pfam" id="PF00135"/>
    </source>
</evidence>
<keyword evidence="2" id="KW-0719">Serine esterase</keyword>
<dbReference type="PROSITE" id="PS00941">
    <property type="entry name" value="CARBOXYLESTERASE_B_2"/>
    <property type="match status" value="1"/>
</dbReference>
<evidence type="ECO:0000313" key="7">
    <source>
        <dbReference type="EMBL" id="CAL4062346.1"/>
    </source>
</evidence>
<keyword evidence="8" id="KW-1185">Reference proteome</keyword>
<evidence type="ECO:0000256" key="5">
    <source>
        <dbReference type="RuleBase" id="RU361235"/>
    </source>
</evidence>
<dbReference type="InterPro" id="IPR002018">
    <property type="entry name" value="CarbesteraseB"/>
</dbReference>
<reference evidence="7 8" key="1">
    <citation type="submission" date="2024-05" db="EMBL/GenBank/DDBJ databases">
        <authorList>
            <person name="Wallberg A."/>
        </authorList>
    </citation>
    <scope>NUCLEOTIDE SEQUENCE [LARGE SCALE GENOMIC DNA]</scope>
</reference>
<dbReference type="EC" id="3.1.1.-" evidence="5"/>
<keyword evidence="3 5" id="KW-0378">Hydrolase</keyword>
<feature type="chain" id="PRO_5043088065" description="Carboxylic ester hydrolase" evidence="5">
    <location>
        <begin position="33"/>
        <end position="607"/>
    </location>
</feature>
<dbReference type="GO" id="GO:0052689">
    <property type="term" value="F:carboxylic ester hydrolase activity"/>
    <property type="evidence" value="ECO:0007669"/>
    <property type="project" value="UniProtKB-KW"/>
</dbReference>
<sequence length="607" mass="68670">VILIRDRCAADTQRMLLHLLLVLAVSATVSSGQYLSGLCNGHLVKTNQGRICGVERTTTLGAPEDLKFSYLAFQGIPFAQAPLGKLRFKNPSPGSTWEGVRDGNWSIPACPQVNFTTFFTNPDIFGQEDCLYLNVFTPKHEGMNLTDLPVMVFIHGGGFSMGGATSHDPQYFMSQDVIVVILQYRLGYLGLMSTEDDVAPGNLALKDQALALQWVQHHIAAFGGDRNKVTLFGESAGAISAHFQMLNPQAKGLFSKIILQSGTALYKSFIQDDHREVTGLLAKHFGCVDEEPGRVYDSQQVVICLQDIAPKDLVFAVNMFSKWNQVPQRFGFRIEDGILPDHPAKLLKDGHYHMVDLIVGQNTHEGAPWIRSWYAQPQLFDEIARNFSEIAHWTLDLLPSENHVAKELYEYYLGGVRKYTDEDADALVQMSGDLMFSIPNDIILQLHARDTLYGRHIFAYDFQHRGQNTLMQDTAPHIGEDWVSHADELQYLFSYTDGWFGKPLDRKEDLQMRKLLLDLWSNFAKYGNPTPDRSLGFTWQPVGLDTQSHLAIKLQQPQMEPDNRAQIRSFFHTLDLPVNRILYPDLLAAGKHWRPWRMRDTQNQCDV</sequence>
<gene>
    <name evidence="7" type="ORF">MNOR_LOCUS2645</name>
</gene>